<keyword evidence="4 7" id="KW-0812">Transmembrane</keyword>
<keyword evidence="5 7" id="KW-1133">Transmembrane helix</keyword>
<feature type="transmembrane region" description="Helical" evidence="7">
    <location>
        <begin position="240"/>
        <end position="261"/>
    </location>
</feature>
<evidence type="ECO:0000256" key="2">
    <source>
        <dbReference type="ARBA" id="ARBA00022448"/>
    </source>
</evidence>
<evidence type="ECO:0000256" key="6">
    <source>
        <dbReference type="ARBA" id="ARBA00023136"/>
    </source>
</evidence>
<feature type="transmembrane region" description="Helical" evidence="7">
    <location>
        <begin position="389"/>
        <end position="408"/>
    </location>
</feature>
<evidence type="ECO:0000256" key="3">
    <source>
        <dbReference type="ARBA" id="ARBA00022475"/>
    </source>
</evidence>
<feature type="transmembrane region" description="Helical" evidence="7">
    <location>
        <begin position="363"/>
        <end position="383"/>
    </location>
</feature>
<dbReference type="EMBL" id="BNJF01000002">
    <property type="protein sequence ID" value="GHO46575.1"/>
    <property type="molecule type" value="Genomic_DNA"/>
</dbReference>
<keyword evidence="6 7" id="KW-0472">Membrane</keyword>
<dbReference type="Gene3D" id="1.20.1250.20">
    <property type="entry name" value="MFS general substrate transporter like domains"/>
    <property type="match status" value="1"/>
</dbReference>
<dbReference type="RefSeq" id="WP_220195946.1">
    <property type="nucleotide sequence ID" value="NZ_BNJF01000002.1"/>
</dbReference>
<dbReference type="CDD" id="cd06173">
    <property type="entry name" value="MFS_MefA_like"/>
    <property type="match status" value="1"/>
</dbReference>
<dbReference type="AlphaFoldDB" id="A0A8J3I4N3"/>
<dbReference type="Pfam" id="PF05977">
    <property type="entry name" value="MFS_3"/>
    <property type="match status" value="1"/>
</dbReference>
<evidence type="ECO:0000313" key="9">
    <source>
        <dbReference type="Proteomes" id="UP000612362"/>
    </source>
</evidence>
<feature type="transmembrane region" description="Helical" evidence="7">
    <location>
        <begin position="121"/>
        <end position="140"/>
    </location>
</feature>
<evidence type="ECO:0000256" key="7">
    <source>
        <dbReference type="SAM" id="Phobius"/>
    </source>
</evidence>
<evidence type="ECO:0000256" key="4">
    <source>
        <dbReference type="ARBA" id="ARBA00022692"/>
    </source>
</evidence>
<name>A0A8J3I4N3_9CHLR</name>
<comment type="subcellular location">
    <subcellularLocation>
        <location evidence="1">Cell membrane</location>
        <topology evidence="1">Multi-pass membrane protein</topology>
    </subcellularLocation>
</comment>
<sequence length="417" mass="45910">MLDNQTQAVSNEQTSEVHKPLPLWRNRDYLLLWSGQVVSQTGAQVSQLAFPLLILALTQSPTQAGFAAAMRTIPYLLLSLPAGALMDRWDRKKVMIFCDLGRFLSMASIPMALYFHHLSIIQLYLVSLLEGILFVFFDLAEVSSLPQVVSKEQLPAASAQNIATFNIAMLLGSPLGGFLYSVGQLFPFLADTFSYFFSVISLLFIKTPFQQERAKTSRALIMEVKEGLQWLWRQRFIRSLALLLCGMNLMTGGLTLIGIVLGQRIHASTVDLGILFAISGIAGVLGSLVTPLLRRHMSFFALTMSTLWIQALIAPLLILAPNLPLLEATFALLFFLFPIFDVAQRSQRMAIIPDALQGRINSVYRLIVFSGNPVSLALTGFLLQNAGTTPTILIITGGLLLIALSATLNPHVRTMKA</sequence>
<proteinExistence type="predicted"/>
<dbReference type="InterPro" id="IPR010290">
    <property type="entry name" value="TM_effector"/>
</dbReference>
<feature type="transmembrane region" description="Helical" evidence="7">
    <location>
        <begin position="186"/>
        <end position="205"/>
    </location>
</feature>
<feature type="transmembrane region" description="Helical" evidence="7">
    <location>
        <begin position="299"/>
        <end position="319"/>
    </location>
</feature>
<evidence type="ECO:0000256" key="1">
    <source>
        <dbReference type="ARBA" id="ARBA00004651"/>
    </source>
</evidence>
<feature type="transmembrane region" description="Helical" evidence="7">
    <location>
        <begin position="273"/>
        <end position="292"/>
    </location>
</feature>
<dbReference type="InterPro" id="IPR036259">
    <property type="entry name" value="MFS_trans_sf"/>
</dbReference>
<reference evidence="8" key="1">
    <citation type="submission" date="2020-10" db="EMBL/GenBank/DDBJ databases">
        <title>Taxonomic study of unclassified bacteria belonging to the class Ktedonobacteria.</title>
        <authorList>
            <person name="Yabe S."/>
            <person name="Wang C.M."/>
            <person name="Zheng Y."/>
            <person name="Sakai Y."/>
            <person name="Cavaletti L."/>
            <person name="Monciardini P."/>
            <person name="Donadio S."/>
        </authorList>
    </citation>
    <scope>NUCLEOTIDE SEQUENCE</scope>
    <source>
        <strain evidence="8">SOSP1-1</strain>
    </source>
</reference>
<protein>
    <submittedName>
        <fullName evidence="8">MFS transporter</fullName>
    </submittedName>
</protein>
<dbReference type="PANTHER" id="PTHR23513">
    <property type="entry name" value="INTEGRAL MEMBRANE EFFLUX PROTEIN-RELATED"/>
    <property type="match status" value="1"/>
</dbReference>
<dbReference type="Proteomes" id="UP000612362">
    <property type="component" value="Unassembled WGS sequence"/>
</dbReference>
<evidence type="ECO:0000313" key="8">
    <source>
        <dbReference type="EMBL" id="GHO46575.1"/>
    </source>
</evidence>
<gene>
    <name evidence="8" type="ORF">KSX_47380</name>
</gene>
<dbReference type="PANTHER" id="PTHR23513:SF6">
    <property type="entry name" value="MAJOR FACILITATOR SUPERFAMILY ASSOCIATED DOMAIN-CONTAINING PROTEIN"/>
    <property type="match status" value="1"/>
</dbReference>
<keyword evidence="2" id="KW-0813">Transport</keyword>
<keyword evidence="9" id="KW-1185">Reference proteome</keyword>
<dbReference type="GO" id="GO:0005886">
    <property type="term" value="C:plasma membrane"/>
    <property type="evidence" value="ECO:0007669"/>
    <property type="project" value="UniProtKB-SubCell"/>
</dbReference>
<organism evidence="8 9">
    <name type="scientific">Ktedonospora formicarum</name>
    <dbReference type="NCBI Taxonomy" id="2778364"/>
    <lineage>
        <taxon>Bacteria</taxon>
        <taxon>Bacillati</taxon>
        <taxon>Chloroflexota</taxon>
        <taxon>Ktedonobacteria</taxon>
        <taxon>Ktedonobacterales</taxon>
        <taxon>Ktedonobacteraceae</taxon>
        <taxon>Ktedonospora</taxon>
    </lineage>
</organism>
<accession>A0A8J3I4N3</accession>
<keyword evidence="3" id="KW-1003">Cell membrane</keyword>
<comment type="caution">
    <text evidence="8">The sequence shown here is derived from an EMBL/GenBank/DDBJ whole genome shotgun (WGS) entry which is preliminary data.</text>
</comment>
<dbReference type="SUPFAM" id="SSF103473">
    <property type="entry name" value="MFS general substrate transporter"/>
    <property type="match status" value="1"/>
</dbReference>
<feature type="transmembrane region" description="Helical" evidence="7">
    <location>
        <begin position="325"/>
        <end position="343"/>
    </location>
</feature>
<evidence type="ECO:0000256" key="5">
    <source>
        <dbReference type="ARBA" id="ARBA00022989"/>
    </source>
</evidence>